<dbReference type="Proteomes" id="UP000287651">
    <property type="component" value="Unassembled WGS sequence"/>
</dbReference>
<evidence type="ECO:0000313" key="2">
    <source>
        <dbReference type="Proteomes" id="UP000287651"/>
    </source>
</evidence>
<name>A0A426ZVJ7_ENSVE</name>
<accession>A0A426ZVJ7</accession>
<dbReference type="AlphaFoldDB" id="A0A426ZVJ7"/>
<comment type="caution">
    <text evidence="1">The sequence shown here is derived from an EMBL/GenBank/DDBJ whole genome shotgun (WGS) entry which is preliminary data.</text>
</comment>
<gene>
    <name evidence="1" type="ORF">B296_00023222</name>
</gene>
<evidence type="ECO:0000313" key="1">
    <source>
        <dbReference type="EMBL" id="RRT68009.1"/>
    </source>
</evidence>
<sequence length="97" mass="10730">MGATGSNSLLLTVVITPIRRPLSMEVDKISSNSLLWTIVHEGQQALSSPRNKIFSSFCVEDAVEENHRSQLDLSNRREISPAFKRKRVALAVGVDPI</sequence>
<protein>
    <submittedName>
        <fullName evidence="1">Uncharacterized protein</fullName>
    </submittedName>
</protein>
<organism evidence="1 2">
    <name type="scientific">Ensete ventricosum</name>
    <name type="common">Abyssinian banana</name>
    <name type="synonym">Musa ensete</name>
    <dbReference type="NCBI Taxonomy" id="4639"/>
    <lineage>
        <taxon>Eukaryota</taxon>
        <taxon>Viridiplantae</taxon>
        <taxon>Streptophyta</taxon>
        <taxon>Embryophyta</taxon>
        <taxon>Tracheophyta</taxon>
        <taxon>Spermatophyta</taxon>
        <taxon>Magnoliopsida</taxon>
        <taxon>Liliopsida</taxon>
        <taxon>Zingiberales</taxon>
        <taxon>Musaceae</taxon>
        <taxon>Ensete</taxon>
    </lineage>
</organism>
<reference evidence="1 2" key="1">
    <citation type="journal article" date="2014" name="Agronomy (Basel)">
        <title>A Draft Genome Sequence for Ensete ventricosum, the Drought-Tolerant Tree Against Hunger.</title>
        <authorList>
            <person name="Harrison J."/>
            <person name="Moore K.A."/>
            <person name="Paszkiewicz K."/>
            <person name="Jones T."/>
            <person name="Grant M."/>
            <person name="Ambacheew D."/>
            <person name="Muzemil S."/>
            <person name="Studholme D.J."/>
        </authorList>
    </citation>
    <scope>NUCLEOTIDE SEQUENCE [LARGE SCALE GENOMIC DNA]</scope>
</reference>
<proteinExistence type="predicted"/>
<dbReference type="EMBL" id="AMZH03004842">
    <property type="protein sequence ID" value="RRT68009.1"/>
    <property type="molecule type" value="Genomic_DNA"/>
</dbReference>